<comment type="similarity">
    <text evidence="1">Belongs to the PemK/MazF family.</text>
</comment>
<reference evidence="5" key="1">
    <citation type="journal article" date="2019" name="Int. J. Syst. Evol. Microbiol.">
        <title>The Global Catalogue of Microorganisms (GCM) 10K type strain sequencing project: providing services to taxonomists for standard genome sequencing and annotation.</title>
        <authorList>
            <consortium name="The Broad Institute Genomics Platform"/>
            <consortium name="The Broad Institute Genome Sequencing Center for Infectious Disease"/>
            <person name="Wu L."/>
            <person name="Ma J."/>
        </authorList>
    </citation>
    <scope>NUCLEOTIDE SEQUENCE [LARGE SCALE GENOMIC DNA]</scope>
    <source>
        <strain evidence="5">CGMCC 1.15277</strain>
    </source>
</reference>
<proteinExistence type="inferred from homology"/>
<gene>
    <name evidence="4" type="ORF">ACFP57_12840</name>
</gene>
<dbReference type="InterPro" id="IPR003477">
    <property type="entry name" value="PemK-like"/>
</dbReference>
<comment type="caution">
    <text evidence="4">The sequence shown here is derived from an EMBL/GenBank/DDBJ whole genome shotgun (WGS) entry which is preliminary data.</text>
</comment>
<dbReference type="Proteomes" id="UP001596266">
    <property type="component" value="Unassembled WGS sequence"/>
</dbReference>
<feature type="compositionally biased region" description="Low complexity" evidence="3">
    <location>
        <begin position="29"/>
        <end position="42"/>
    </location>
</feature>
<sequence length="190" mass="21095">MALMDSLLRALGRVATDVLRQQLRERTSKQSTSKQRTSKQSTFPTSTPEPVEGSEGSAYPGDFAGRPSIEYSPQAGRLGDPGEVVWCWVPYEEDHSQGKDRPVLLIGRDGAWLLGLPLTSKDHDRDEAQEARAGRHWMDVGTGSWDSKGRPSEVRLDRIIRVDAPRVRRTGSALDRAIFDQVTAAVLARR</sequence>
<feature type="region of interest" description="Disordered" evidence="3">
    <location>
        <begin position="23"/>
        <end position="76"/>
    </location>
</feature>
<keyword evidence="5" id="KW-1185">Reference proteome</keyword>
<dbReference type="EMBL" id="JBHSUA010000024">
    <property type="protein sequence ID" value="MFC6397861.1"/>
    <property type="molecule type" value="Genomic_DNA"/>
</dbReference>
<evidence type="ECO:0000313" key="4">
    <source>
        <dbReference type="EMBL" id="MFC6397861.1"/>
    </source>
</evidence>
<evidence type="ECO:0000256" key="2">
    <source>
        <dbReference type="ARBA" id="ARBA00022649"/>
    </source>
</evidence>
<dbReference type="GO" id="GO:0016787">
    <property type="term" value="F:hydrolase activity"/>
    <property type="evidence" value="ECO:0007669"/>
    <property type="project" value="UniProtKB-KW"/>
</dbReference>
<dbReference type="SUPFAM" id="SSF50118">
    <property type="entry name" value="Cell growth inhibitor/plasmid maintenance toxic component"/>
    <property type="match status" value="1"/>
</dbReference>
<keyword evidence="2" id="KW-1277">Toxin-antitoxin system</keyword>
<name>A0ABW1X3G2_9ACTN</name>
<dbReference type="InterPro" id="IPR011067">
    <property type="entry name" value="Plasmid_toxin/cell-grow_inhib"/>
</dbReference>
<dbReference type="RefSeq" id="WP_343886926.1">
    <property type="nucleotide sequence ID" value="NZ_BAAAKI010000025.1"/>
</dbReference>
<dbReference type="Pfam" id="PF02452">
    <property type="entry name" value="PemK_toxin"/>
    <property type="match status" value="1"/>
</dbReference>
<evidence type="ECO:0000256" key="1">
    <source>
        <dbReference type="ARBA" id="ARBA00007521"/>
    </source>
</evidence>
<accession>A0ABW1X3G2</accession>
<protein>
    <submittedName>
        <fullName evidence="4">Type II toxin-antitoxin system PemK/MazF family toxin</fullName>
        <ecNumber evidence="4">3.1.-.-</ecNumber>
    </submittedName>
</protein>
<dbReference type="EC" id="3.1.-.-" evidence="4"/>
<evidence type="ECO:0000313" key="5">
    <source>
        <dbReference type="Proteomes" id="UP001596266"/>
    </source>
</evidence>
<evidence type="ECO:0000256" key="3">
    <source>
        <dbReference type="SAM" id="MobiDB-lite"/>
    </source>
</evidence>
<organism evidence="4 5">
    <name type="scientific">Luteococcus sanguinis</name>
    <dbReference type="NCBI Taxonomy" id="174038"/>
    <lineage>
        <taxon>Bacteria</taxon>
        <taxon>Bacillati</taxon>
        <taxon>Actinomycetota</taxon>
        <taxon>Actinomycetes</taxon>
        <taxon>Propionibacteriales</taxon>
        <taxon>Propionibacteriaceae</taxon>
        <taxon>Luteococcus</taxon>
    </lineage>
</organism>
<dbReference type="Gene3D" id="2.30.30.110">
    <property type="match status" value="1"/>
</dbReference>
<keyword evidence="4" id="KW-0378">Hydrolase</keyword>